<evidence type="ECO:0000313" key="1">
    <source>
        <dbReference type="EMBL" id="CUX17970.1"/>
    </source>
</evidence>
<reference evidence="1 2" key="1">
    <citation type="submission" date="2016-01" db="EMBL/GenBank/DDBJ databases">
        <authorList>
            <person name="Oliw E.H."/>
        </authorList>
    </citation>
    <scope>NUCLEOTIDE SEQUENCE [LARGE SCALE GENOMIC DNA]</scope>
    <source>
        <strain evidence="1 2">Kerr 14</strain>
    </source>
</reference>
<organism evidence="1 2">
    <name type="scientific">Agrobacterium tumefaciens str. Kerr 14</name>
    <dbReference type="NCBI Taxonomy" id="1183424"/>
    <lineage>
        <taxon>Bacteria</taxon>
        <taxon>Pseudomonadati</taxon>
        <taxon>Pseudomonadota</taxon>
        <taxon>Alphaproteobacteria</taxon>
        <taxon>Hyphomicrobiales</taxon>
        <taxon>Rhizobiaceae</taxon>
        <taxon>Rhizobium/Agrobacterium group</taxon>
        <taxon>Agrobacterium</taxon>
        <taxon>Agrobacterium tumefaciens complex</taxon>
    </lineage>
</organism>
<dbReference type="EMBL" id="FBWC01000008">
    <property type="protein sequence ID" value="CUX17970.1"/>
    <property type="molecule type" value="Genomic_DNA"/>
</dbReference>
<protein>
    <recommendedName>
        <fullName evidence="3">DUF2274 domain-containing protein</fullName>
    </recommendedName>
</protein>
<name>A0A1S7P9E6_AGRTU</name>
<proteinExistence type="predicted"/>
<dbReference type="InterPro" id="IPR018733">
    <property type="entry name" value="DUF2274"/>
</dbReference>
<dbReference type="Proteomes" id="UP000191897">
    <property type="component" value="Unassembled WGS sequence"/>
</dbReference>
<dbReference type="Pfam" id="PF10038">
    <property type="entry name" value="DUF2274"/>
    <property type="match status" value="1"/>
</dbReference>
<dbReference type="AlphaFoldDB" id="A0A1S7P9E6"/>
<gene>
    <name evidence="1" type="ORF">AGR4C_Cc160239</name>
</gene>
<evidence type="ECO:0000313" key="2">
    <source>
        <dbReference type="Proteomes" id="UP000191897"/>
    </source>
</evidence>
<sequence>MNKLKPSIIPDDRPVKVTIELPAAVFRDLRVYAAILAKALGEATSPDPAMLIMPMI</sequence>
<accession>A0A1S7P9E6</accession>
<evidence type="ECO:0008006" key="3">
    <source>
        <dbReference type="Google" id="ProtNLM"/>
    </source>
</evidence>
<dbReference type="RefSeq" id="WP_003523004.1">
    <property type="nucleotide sequence ID" value="NZ_LT009730.1"/>
</dbReference>